<evidence type="ECO:0000313" key="2">
    <source>
        <dbReference type="Proteomes" id="UP001370348"/>
    </source>
</evidence>
<dbReference type="EMBL" id="CP089984">
    <property type="protein sequence ID" value="WXB15953.1"/>
    <property type="molecule type" value="Genomic_DNA"/>
</dbReference>
<accession>A0ABZ2LYD2</accession>
<dbReference type="Proteomes" id="UP001370348">
    <property type="component" value="Chromosome"/>
</dbReference>
<sequence>MQPTIEPNPSKRPWRELVLRHGDRPLHVRAGTQASASSRMFDWRDEYL</sequence>
<evidence type="ECO:0000313" key="1">
    <source>
        <dbReference type="EMBL" id="WXB15953.1"/>
    </source>
</evidence>
<proteinExistence type="predicted"/>
<dbReference type="RefSeq" id="WP_394825584.1">
    <property type="nucleotide sequence ID" value="NZ_CP089984.1"/>
</dbReference>
<protein>
    <submittedName>
        <fullName evidence="1">Uncharacterized protein</fullName>
    </submittedName>
</protein>
<name>A0ABZ2LYD2_9BACT</name>
<gene>
    <name evidence="1" type="ORF">LZC94_01490</name>
</gene>
<organism evidence="1 2">
    <name type="scientific">Pendulispora albinea</name>
    <dbReference type="NCBI Taxonomy" id="2741071"/>
    <lineage>
        <taxon>Bacteria</taxon>
        <taxon>Pseudomonadati</taxon>
        <taxon>Myxococcota</taxon>
        <taxon>Myxococcia</taxon>
        <taxon>Myxococcales</taxon>
        <taxon>Sorangiineae</taxon>
        <taxon>Pendulisporaceae</taxon>
        <taxon>Pendulispora</taxon>
    </lineage>
</organism>
<keyword evidence="2" id="KW-1185">Reference proteome</keyword>
<reference evidence="1 2" key="1">
    <citation type="submission" date="2021-12" db="EMBL/GenBank/DDBJ databases">
        <title>Discovery of the Pendulisporaceae a myxobacterial family with distinct sporulation behavior and unique specialized metabolism.</title>
        <authorList>
            <person name="Garcia R."/>
            <person name="Popoff A."/>
            <person name="Bader C.D."/>
            <person name="Loehr J."/>
            <person name="Walesch S."/>
            <person name="Walt C."/>
            <person name="Boldt J."/>
            <person name="Bunk B."/>
            <person name="Haeckl F.J.F.P.J."/>
            <person name="Gunesch A.P."/>
            <person name="Birkelbach J."/>
            <person name="Nuebel U."/>
            <person name="Pietschmann T."/>
            <person name="Bach T."/>
            <person name="Mueller R."/>
        </authorList>
    </citation>
    <scope>NUCLEOTIDE SEQUENCE [LARGE SCALE GENOMIC DNA]</scope>
    <source>
        <strain evidence="1 2">MSr11954</strain>
    </source>
</reference>